<comment type="caution">
    <text evidence="1">The sequence shown here is derived from an EMBL/GenBank/DDBJ whole genome shotgun (WGS) entry which is preliminary data.</text>
</comment>
<dbReference type="AlphaFoldDB" id="A0AA37GY17"/>
<evidence type="ECO:0000313" key="2">
    <source>
        <dbReference type="Proteomes" id="UP001055172"/>
    </source>
</evidence>
<organism evidence="1 2">
    <name type="scientific">Colletotrichum liriopes</name>
    <dbReference type="NCBI Taxonomy" id="708192"/>
    <lineage>
        <taxon>Eukaryota</taxon>
        <taxon>Fungi</taxon>
        <taxon>Dikarya</taxon>
        <taxon>Ascomycota</taxon>
        <taxon>Pezizomycotina</taxon>
        <taxon>Sordariomycetes</taxon>
        <taxon>Hypocreomycetidae</taxon>
        <taxon>Glomerellales</taxon>
        <taxon>Glomerellaceae</taxon>
        <taxon>Colletotrichum</taxon>
        <taxon>Colletotrichum spaethianum species complex</taxon>
    </lineage>
</organism>
<dbReference type="EMBL" id="BPPX01000041">
    <property type="protein sequence ID" value="GJC89399.1"/>
    <property type="molecule type" value="Genomic_DNA"/>
</dbReference>
<evidence type="ECO:0000313" key="1">
    <source>
        <dbReference type="EMBL" id="GJC89399.1"/>
    </source>
</evidence>
<reference evidence="1 2" key="1">
    <citation type="submission" date="2021-07" db="EMBL/GenBank/DDBJ databases">
        <title>Genome data of Colletotrichum spaethianum.</title>
        <authorList>
            <person name="Utami Y.D."/>
            <person name="Hiruma K."/>
        </authorList>
    </citation>
    <scope>NUCLEOTIDE SEQUENCE [LARGE SCALE GENOMIC DNA]</scope>
    <source>
        <strain evidence="1 2">MAFF 242679</strain>
    </source>
</reference>
<gene>
    <name evidence="1" type="ORF">ColLi_12237</name>
</gene>
<accession>A0AA37GY17</accession>
<dbReference type="Proteomes" id="UP001055172">
    <property type="component" value="Unassembled WGS sequence"/>
</dbReference>
<name>A0AA37GY17_9PEZI</name>
<proteinExistence type="predicted"/>
<protein>
    <submittedName>
        <fullName evidence="1">Uncharacterized protein</fullName>
    </submittedName>
</protein>
<keyword evidence="2" id="KW-1185">Reference proteome</keyword>
<sequence length="74" mass="8695">MHIAIVAPTDFNITSIAHRVLRKTVAFIVYNFNISLWDEKLDKMEGYRYLDTYPKKGHEGYMRVRLTPRFGCDA</sequence>